<sequence>MSPQPQYKREDTYLSEDSPLLVVDDGNSTRRATDEEINDNWEILVQLYGLASEGPDANPVPTPVFATSEPTTMPAEATTEHARFTASPAGTRNGVTIPRSTEAVTGR</sequence>
<evidence type="ECO:0000313" key="2">
    <source>
        <dbReference type="EMBL" id="OAA72616.1"/>
    </source>
</evidence>
<feature type="region of interest" description="Disordered" evidence="1">
    <location>
        <begin position="85"/>
        <end position="107"/>
    </location>
</feature>
<proteinExistence type="predicted"/>
<organism evidence="2 3">
    <name type="scientific">Akanthomyces lecanii RCEF 1005</name>
    <dbReference type="NCBI Taxonomy" id="1081108"/>
    <lineage>
        <taxon>Eukaryota</taxon>
        <taxon>Fungi</taxon>
        <taxon>Dikarya</taxon>
        <taxon>Ascomycota</taxon>
        <taxon>Pezizomycotina</taxon>
        <taxon>Sordariomycetes</taxon>
        <taxon>Hypocreomycetidae</taxon>
        <taxon>Hypocreales</taxon>
        <taxon>Cordycipitaceae</taxon>
        <taxon>Akanthomyces</taxon>
        <taxon>Cordyceps confragosa</taxon>
    </lineage>
</organism>
<feature type="compositionally biased region" description="Polar residues" evidence="1">
    <location>
        <begin position="88"/>
        <end position="107"/>
    </location>
</feature>
<evidence type="ECO:0000256" key="1">
    <source>
        <dbReference type="SAM" id="MobiDB-lite"/>
    </source>
</evidence>
<comment type="caution">
    <text evidence="2">The sequence shown here is derived from an EMBL/GenBank/DDBJ whole genome shotgun (WGS) entry which is preliminary data.</text>
</comment>
<name>A0A168DHD0_CORDF</name>
<accession>A0A168DHD0</accession>
<gene>
    <name evidence="2" type="ORF">LEL_08400</name>
</gene>
<keyword evidence="3" id="KW-1185">Reference proteome</keyword>
<reference evidence="2 3" key="1">
    <citation type="journal article" date="2016" name="Genome Biol. Evol.">
        <title>Divergent and convergent evolution of fungal pathogenicity.</title>
        <authorList>
            <person name="Shang Y."/>
            <person name="Xiao G."/>
            <person name="Zheng P."/>
            <person name="Cen K."/>
            <person name="Zhan S."/>
            <person name="Wang C."/>
        </authorList>
    </citation>
    <scope>NUCLEOTIDE SEQUENCE [LARGE SCALE GENOMIC DNA]</scope>
    <source>
        <strain evidence="2 3">RCEF 1005</strain>
    </source>
</reference>
<dbReference type="Proteomes" id="UP000076881">
    <property type="component" value="Unassembled WGS sequence"/>
</dbReference>
<evidence type="ECO:0000313" key="3">
    <source>
        <dbReference type="Proteomes" id="UP000076881"/>
    </source>
</evidence>
<protein>
    <submittedName>
        <fullName evidence="2">Uncharacterized protein</fullName>
    </submittedName>
</protein>
<dbReference type="AlphaFoldDB" id="A0A168DHD0"/>
<dbReference type="EMBL" id="AZHF01000007">
    <property type="protein sequence ID" value="OAA72616.1"/>
    <property type="molecule type" value="Genomic_DNA"/>
</dbReference>
<feature type="region of interest" description="Disordered" evidence="1">
    <location>
        <begin position="1"/>
        <end position="32"/>
    </location>
</feature>